<accession>A0AAV5UMB3</accession>
<name>A0AAV5UMB3_9BILA</name>
<feature type="transmembrane region" description="Helical" evidence="8">
    <location>
        <begin position="751"/>
        <end position="771"/>
    </location>
</feature>
<dbReference type="PANTHER" id="PTHR10796">
    <property type="entry name" value="PATCHED-RELATED"/>
    <property type="match status" value="1"/>
</dbReference>
<comment type="caution">
    <text evidence="10">The sequence shown here is derived from an EMBL/GenBank/DDBJ whole genome shotgun (WGS) entry which is preliminary data.</text>
</comment>
<evidence type="ECO:0000313" key="10">
    <source>
        <dbReference type="EMBL" id="GMT07468.1"/>
    </source>
</evidence>
<evidence type="ECO:0000313" key="11">
    <source>
        <dbReference type="Proteomes" id="UP001432027"/>
    </source>
</evidence>
<dbReference type="InterPro" id="IPR003392">
    <property type="entry name" value="PTHD_SSD"/>
</dbReference>
<feature type="transmembrane region" description="Helical" evidence="8">
    <location>
        <begin position="729"/>
        <end position="744"/>
    </location>
</feature>
<protein>
    <recommendedName>
        <fullName evidence="9">SSD domain-containing protein</fullName>
    </recommendedName>
</protein>
<organism evidence="10 11">
    <name type="scientific">Pristionchus entomophagus</name>
    <dbReference type="NCBI Taxonomy" id="358040"/>
    <lineage>
        <taxon>Eukaryota</taxon>
        <taxon>Metazoa</taxon>
        <taxon>Ecdysozoa</taxon>
        <taxon>Nematoda</taxon>
        <taxon>Chromadorea</taxon>
        <taxon>Rhabditida</taxon>
        <taxon>Rhabditina</taxon>
        <taxon>Diplogasteromorpha</taxon>
        <taxon>Diplogasteroidea</taxon>
        <taxon>Neodiplogasteridae</taxon>
        <taxon>Pristionchus</taxon>
    </lineage>
</organism>
<feature type="transmembrane region" description="Helical" evidence="8">
    <location>
        <begin position="818"/>
        <end position="840"/>
    </location>
</feature>
<dbReference type="InterPro" id="IPR000731">
    <property type="entry name" value="SSD"/>
</dbReference>
<feature type="transmembrane region" description="Helical" evidence="8">
    <location>
        <begin position="387"/>
        <end position="408"/>
    </location>
</feature>
<evidence type="ECO:0000256" key="8">
    <source>
        <dbReference type="SAM" id="Phobius"/>
    </source>
</evidence>
<gene>
    <name evidence="10" type="ORF">PENTCL1PPCAC_29642</name>
</gene>
<keyword evidence="5 8" id="KW-1133">Transmembrane helix</keyword>
<feature type="transmembrane region" description="Helical" evidence="8">
    <location>
        <begin position="29"/>
        <end position="48"/>
    </location>
</feature>
<feature type="transmembrane region" description="Helical" evidence="8">
    <location>
        <begin position="317"/>
        <end position="337"/>
    </location>
</feature>
<dbReference type="GO" id="GO:0030659">
    <property type="term" value="C:cytoplasmic vesicle membrane"/>
    <property type="evidence" value="ECO:0007669"/>
    <property type="project" value="TreeGrafter"/>
</dbReference>
<dbReference type="Proteomes" id="UP001432027">
    <property type="component" value="Unassembled WGS sequence"/>
</dbReference>
<comment type="similarity">
    <text evidence="2">Belongs to the patched family.</text>
</comment>
<dbReference type="GO" id="GO:0005886">
    <property type="term" value="C:plasma membrane"/>
    <property type="evidence" value="ECO:0007669"/>
    <property type="project" value="UniProtKB-SubCell"/>
</dbReference>
<keyword evidence="6 8" id="KW-0472">Membrane</keyword>
<evidence type="ECO:0000256" key="5">
    <source>
        <dbReference type="ARBA" id="ARBA00022989"/>
    </source>
</evidence>
<feature type="transmembrane region" description="Helical" evidence="8">
    <location>
        <begin position="777"/>
        <end position="797"/>
    </location>
</feature>
<evidence type="ECO:0000256" key="4">
    <source>
        <dbReference type="ARBA" id="ARBA00022692"/>
    </source>
</evidence>
<dbReference type="SUPFAM" id="SSF82866">
    <property type="entry name" value="Multidrug efflux transporter AcrB transmembrane domain"/>
    <property type="match status" value="2"/>
</dbReference>
<dbReference type="GO" id="GO:0018996">
    <property type="term" value="P:molting cycle, collagen and cuticulin-based cuticle"/>
    <property type="evidence" value="ECO:0007669"/>
    <property type="project" value="TreeGrafter"/>
</dbReference>
<dbReference type="AlphaFoldDB" id="A0AAV5UMB3"/>
<proteinExistence type="inferred from homology"/>
<feature type="domain" description="SSD" evidence="9">
    <location>
        <begin position="280"/>
        <end position="441"/>
    </location>
</feature>
<dbReference type="PROSITE" id="PS50156">
    <property type="entry name" value="SSD"/>
    <property type="match status" value="1"/>
</dbReference>
<dbReference type="Pfam" id="PF02460">
    <property type="entry name" value="Patched"/>
    <property type="match status" value="1"/>
</dbReference>
<evidence type="ECO:0000256" key="7">
    <source>
        <dbReference type="ARBA" id="ARBA00023180"/>
    </source>
</evidence>
<feature type="transmembrane region" description="Helical" evidence="8">
    <location>
        <begin position="277"/>
        <end position="297"/>
    </location>
</feature>
<evidence type="ECO:0000256" key="6">
    <source>
        <dbReference type="ARBA" id="ARBA00023136"/>
    </source>
</evidence>
<evidence type="ECO:0000256" key="3">
    <source>
        <dbReference type="ARBA" id="ARBA00022475"/>
    </source>
</evidence>
<evidence type="ECO:0000259" key="9">
    <source>
        <dbReference type="PROSITE" id="PS50156"/>
    </source>
</evidence>
<dbReference type="PANTHER" id="PTHR10796:SF124">
    <property type="entry name" value="SSD DOMAIN-CONTAINING PROTEIN"/>
    <property type="match status" value="1"/>
</dbReference>
<sequence>RPKYSLAVLERPWANVLSRYCAIVARHPLVFIIIPVILTAMLSTGVLFKFKVVRGVHYLYSPTDARWKTEEGVFNTHWASSDDLFYPGKDVLRRKGIFMILTARDGGSVLRRNHASEFLAVLDWIESVNLTSADGDSYSYKDICFKFHNKCFDNTHVRIAADHFIRVNANQRANITWPIYRSEMSEEKIDLSQGLGNVTTRRDGTIVDATSWMVLYQLKHDTEKMARRSSNFEKTIDFLSRNGQVPGSLLDTFTFHSDTFDEELADSNIRLIPRFSVTFGILIFFSVICTFNLHWVWVEKKRQLVVDWVLSKPLMGIVGVITTMMAIVSAMGLLLLFDVTFVDMCTVMPFLSLTIGIDDTFLILAAWHDSPRHLPVQERIIRSMRHAAVSISITSLTDTVAFLIGAITPLPAVRYFCFYSAAAIVFIFLYSISIFVAILALQGTREENCQNSVTGALVITDSRAENLTSFERYFNTGSRAEQPQNKPDLIDTIPSDTRLWYQRFFEDVYSPFIWKGEVRLMSLLLFGLYIFGSVYGIQQLVVGFDLVNIIQEDSPAHKFFEVKTASYAETMARAEIAVLNPPNLANATQRTSFMSVLREFEQTSCSEGPASTEFWLYGFQEYLKQLGFSGMIESVLDDEDSFAIALDTFLLSSDRFSFDILRYSNGTRRAFRFSTALNTEQTDYRIVECCRQFREIADQYPEYNLSTYTPFWNLADQFEIMWPQTMQDIYISIGVMIPISLLFIEQPLCAVTIGLNIASVAFGVLGFMAIWSVNLDATSMITIAMSVGFSVDFAAHVTYAYIMEARSEGEALSPRDRLAVTLGVVGWPVTQASTSVLLGISTLATVDAYVVQTCFKTVTLVVIFGSIHALLFLPLFLSNCHVLFERMFKQGSFKVADKTNAMTKL</sequence>
<dbReference type="Gene3D" id="1.20.1640.10">
    <property type="entry name" value="Multidrug efflux transporter AcrB transmembrane domain"/>
    <property type="match status" value="2"/>
</dbReference>
<feature type="non-terminal residue" evidence="10">
    <location>
        <position position="1"/>
    </location>
</feature>
<keyword evidence="7" id="KW-0325">Glycoprotein</keyword>
<feature type="transmembrane region" description="Helical" evidence="8">
    <location>
        <begin position="860"/>
        <end position="884"/>
    </location>
</feature>
<evidence type="ECO:0000256" key="2">
    <source>
        <dbReference type="ARBA" id="ARBA00005585"/>
    </source>
</evidence>
<dbReference type="InterPro" id="IPR051697">
    <property type="entry name" value="Patched_domain-protein"/>
</dbReference>
<reference evidence="10" key="1">
    <citation type="submission" date="2023-10" db="EMBL/GenBank/DDBJ databases">
        <title>Genome assembly of Pristionchus species.</title>
        <authorList>
            <person name="Yoshida K."/>
            <person name="Sommer R.J."/>
        </authorList>
    </citation>
    <scope>NUCLEOTIDE SEQUENCE</scope>
    <source>
        <strain evidence="10">RS0144</strain>
    </source>
</reference>
<feature type="transmembrane region" description="Helical" evidence="8">
    <location>
        <begin position="415"/>
        <end position="441"/>
    </location>
</feature>
<dbReference type="GO" id="GO:0006897">
    <property type="term" value="P:endocytosis"/>
    <property type="evidence" value="ECO:0007669"/>
    <property type="project" value="TreeGrafter"/>
</dbReference>
<evidence type="ECO:0000256" key="1">
    <source>
        <dbReference type="ARBA" id="ARBA00004651"/>
    </source>
</evidence>
<keyword evidence="4 8" id="KW-0812">Transmembrane</keyword>
<dbReference type="EMBL" id="BTSX01000006">
    <property type="protein sequence ID" value="GMT07468.1"/>
    <property type="molecule type" value="Genomic_DNA"/>
</dbReference>
<dbReference type="FunFam" id="1.20.1640.10:FF:000013">
    <property type="entry name" value="PaTched Related family"/>
    <property type="match status" value="1"/>
</dbReference>
<keyword evidence="3" id="KW-1003">Cell membrane</keyword>
<comment type="subcellular location">
    <subcellularLocation>
        <location evidence="1">Cell membrane</location>
        <topology evidence="1">Multi-pass membrane protein</topology>
    </subcellularLocation>
</comment>
<keyword evidence="11" id="KW-1185">Reference proteome</keyword>